<evidence type="ECO:0008006" key="3">
    <source>
        <dbReference type="Google" id="ProtNLM"/>
    </source>
</evidence>
<sequence length="295" mass="34234">MSEIIIDGQIFSSDELASLEKQQQLDILKRWFNDYHEYIPRNDHYRYQSQIHYQVDPIVELNEVFDDVVNYEVLEQVADEIEHHGAGIWVSTMDNRLYWTSDVDEADSYAIFQTSIDRIIEMKNNAHLLGGQDFQQHLFQILYANIFTSFEAYMVRAFINKLFESNDSLHQFIEKQKEFPLENPKLLDLLKGQEHIDHLIKARTDKLKDDLVKASWHDLGKVSTRFNCLGIDIKLASSGLYPVIQKRNDIVHRNGRTADDEPLTISENDIGEAIVTIVILADKIRGHEKGSKNSI</sequence>
<accession>A0ABN0E401</accession>
<proteinExistence type="predicted"/>
<dbReference type="RefSeq" id="WP_005311115.1">
    <property type="nucleotide sequence ID" value="NZ_AGVO01000010.1"/>
</dbReference>
<protein>
    <recommendedName>
        <fullName evidence="3">RiboL-PSP-HEPN domain-containing protein</fullName>
    </recommendedName>
</protein>
<evidence type="ECO:0000313" key="2">
    <source>
        <dbReference type="Proteomes" id="UP000006428"/>
    </source>
</evidence>
<gene>
    <name evidence="1" type="ORF">IYQ_03422</name>
</gene>
<comment type="caution">
    <text evidence="1">The sequence shown here is derived from an EMBL/GenBank/DDBJ whole genome shotgun (WGS) entry which is preliminary data.</text>
</comment>
<keyword evidence="2" id="KW-1185">Reference proteome</keyword>
<evidence type="ECO:0000313" key="1">
    <source>
        <dbReference type="EMBL" id="EHI53881.1"/>
    </source>
</evidence>
<reference evidence="1 2" key="1">
    <citation type="journal article" date="2012" name="Front. Microbiol.">
        <title>Draft Genome Sequence of the Virulent Strain 01-B526 of the Fish Pathogen Aeromonas salmonicida.</title>
        <authorList>
            <person name="Charette S.J."/>
            <person name="Brochu F."/>
            <person name="Boyle B."/>
            <person name="Filion G."/>
            <person name="Tanaka K.H."/>
            <person name="Derome N."/>
        </authorList>
    </citation>
    <scope>NUCLEOTIDE SEQUENCE [LARGE SCALE GENOMIC DNA]</scope>
    <source>
        <strain evidence="1 2">01-B526</strain>
    </source>
</reference>
<name>A0ABN0E401_AERSS</name>
<organism evidence="1 2">
    <name type="scientific">Aeromonas salmonicida subsp. salmonicida 01-B526</name>
    <dbReference type="NCBI Taxonomy" id="1076135"/>
    <lineage>
        <taxon>Bacteria</taxon>
        <taxon>Pseudomonadati</taxon>
        <taxon>Pseudomonadota</taxon>
        <taxon>Gammaproteobacteria</taxon>
        <taxon>Aeromonadales</taxon>
        <taxon>Aeromonadaceae</taxon>
        <taxon>Aeromonas</taxon>
    </lineage>
</organism>
<dbReference type="Proteomes" id="UP000006428">
    <property type="component" value="Unassembled WGS sequence"/>
</dbReference>
<dbReference type="EMBL" id="AGVO01000010">
    <property type="protein sequence ID" value="EHI53881.1"/>
    <property type="molecule type" value="Genomic_DNA"/>
</dbReference>